<protein>
    <submittedName>
        <fullName evidence="3">Reverse transcriptase</fullName>
    </submittedName>
</protein>
<evidence type="ECO:0000259" key="2">
    <source>
        <dbReference type="Pfam" id="PF01471"/>
    </source>
</evidence>
<dbReference type="SUPFAM" id="SSF47090">
    <property type="entry name" value="PGBD-like"/>
    <property type="match status" value="1"/>
</dbReference>
<dbReference type="Gene3D" id="1.10.101.10">
    <property type="entry name" value="PGBD-like superfamily/PGBD"/>
    <property type="match status" value="1"/>
</dbReference>
<keyword evidence="3" id="KW-0695">RNA-directed DNA polymerase</keyword>
<keyword evidence="3" id="KW-0808">Transferase</keyword>
<dbReference type="InterPro" id="IPR002477">
    <property type="entry name" value="Peptidoglycan-bd-like"/>
</dbReference>
<sequence>MKKNLLSTTVLIMLVFGNSLNAEEKMPNAQAGQCFTKSFYPPKITKTIRTTSTKKVKISDSTVKYKVIPAKYTWYEKQIKISDGTEKIVVTPAVFKTVPKKILIQAAKKIWKKGLNLNAEKAYSSCIQAAQQSGLNTTNTTAGTCYYEHFQPANYITTTQKILTSEASERIIAIPATYRTITKKIATSNSSMKLVPVPIKYKKVQEKVTVEPARSEWRKTTCQDQGCNQSEVVCLTEIPRTFKTITKKIILEPAVAKKVAVEPIYKYVQAQELVSASSTKSIPIPANYKTIASTKKVSDAKYFWTNHSSKNESTRITNECDKICLVEVPALYKTVLTKVIETPALSKKVLTPPQYKVVKIKKVEKEASFKTIIVPAEYVEVQVEKERTKGYAKWMPMVCESAMVPSLIKKVQEALKYQGYYHGQIDGIWGLEEKSAVRAYQKVNGLPVTQLSIETMKSLGIQ</sequence>
<name>A0A6S6THV3_9BACT</name>
<feature type="signal peptide" evidence="1">
    <location>
        <begin position="1"/>
        <end position="22"/>
    </location>
</feature>
<dbReference type="Pfam" id="PF01471">
    <property type="entry name" value="PG_binding_1"/>
    <property type="match status" value="1"/>
</dbReference>
<feature type="domain" description="Peptidoglycan binding-like" evidence="2">
    <location>
        <begin position="408"/>
        <end position="449"/>
    </location>
</feature>
<accession>A0A6S6THV3</accession>
<dbReference type="AlphaFoldDB" id="A0A6S6THV3"/>
<evidence type="ECO:0000256" key="1">
    <source>
        <dbReference type="SAM" id="SignalP"/>
    </source>
</evidence>
<dbReference type="GO" id="GO:0003964">
    <property type="term" value="F:RNA-directed DNA polymerase activity"/>
    <property type="evidence" value="ECO:0007669"/>
    <property type="project" value="UniProtKB-KW"/>
</dbReference>
<reference evidence="3" key="1">
    <citation type="submission" date="2020-01" db="EMBL/GenBank/DDBJ databases">
        <authorList>
            <person name="Meier V. D."/>
            <person name="Meier V D."/>
        </authorList>
    </citation>
    <scope>NUCLEOTIDE SEQUENCE</scope>
    <source>
        <strain evidence="3">HLG_WM_MAG_04</strain>
    </source>
</reference>
<dbReference type="InterPro" id="IPR036365">
    <property type="entry name" value="PGBD-like_sf"/>
</dbReference>
<evidence type="ECO:0000313" key="3">
    <source>
        <dbReference type="EMBL" id="CAA6820452.1"/>
    </source>
</evidence>
<dbReference type="EMBL" id="CACVAX010000057">
    <property type="protein sequence ID" value="CAA6820452.1"/>
    <property type="molecule type" value="Genomic_DNA"/>
</dbReference>
<proteinExistence type="predicted"/>
<keyword evidence="3" id="KW-0548">Nucleotidyltransferase</keyword>
<feature type="chain" id="PRO_5027981805" evidence="1">
    <location>
        <begin position="23"/>
        <end position="462"/>
    </location>
</feature>
<organism evidence="3">
    <name type="scientific">uncultured Sulfurovum sp</name>
    <dbReference type="NCBI Taxonomy" id="269237"/>
    <lineage>
        <taxon>Bacteria</taxon>
        <taxon>Pseudomonadati</taxon>
        <taxon>Campylobacterota</taxon>
        <taxon>Epsilonproteobacteria</taxon>
        <taxon>Campylobacterales</taxon>
        <taxon>Sulfurovaceae</taxon>
        <taxon>Sulfurovum</taxon>
        <taxon>environmental samples</taxon>
    </lineage>
</organism>
<dbReference type="InterPro" id="IPR036366">
    <property type="entry name" value="PGBDSf"/>
</dbReference>
<gene>
    <name evidence="3" type="ORF">HELGO_WM9096</name>
</gene>
<keyword evidence="1" id="KW-0732">Signal</keyword>